<dbReference type="InterPro" id="IPR008271">
    <property type="entry name" value="Ser/Thr_kinase_AS"/>
</dbReference>
<dbReference type="SUPFAM" id="SSF56112">
    <property type="entry name" value="Protein kinase-like (PK-like)"/>
    <property type="match status" value="1"/>
</dbReference>
<feature type="binding site" evidence="4">
    <location>
        <position position="387"/>
    </location>
    <ligand>
        <name>ATP</name>
        <dbReference type="ChEBI" id="CHEBI:30616"/>
    </ligand>
</feature>
<keyword evidence="1" id="KW-0808">Transferase</keyword>
<name>A0AAV9J275_CYACA</name>
<keyword evidence="1" id="KW-0418">Kinase</keyword>
<feature type="region of interest" description="Disordered" evidence="5">
    <location>
        <begin position="132"/>
        <end position="172"/>
    </location>
</feature>
<evidence type="ECO:0000313" key="7">
    <source>
        <dbReference type="EMBL" id="KAK4538476.1"/>
    </source>
</evidence>
<dbReference type="AlphaFoldDB" id="A0AAV9J275"/>
<keyword evidence="8" id="KW-1185">Reference proteome</keyword>
<dbReference type="Gene3D" id="1.20.58.80">
    <property type="entry name" value="Phosphotransferase system, lactose/cellobiose-type IIA subunit"/>
    <property type="match status" value="1"/>
</dbReference>
<dbReference type="Gene3D" id="3.30.200.20">
    <property type="entry name" value="Phosphorylase Kinase, domain 1"/>
    <property type="match status" value="1"/>
</dbReference>
<protein>
    <recommendedName>
        <fullName evidence="6">Protein kinase domain-containing protein</fullName>
    </recommendedName>
</protein>
<dbReference type="PROSITE" id="PS50011">
    <property type="entry name" value="PROTEIN_KINASE_DOM"/>
    <property type="match status" value="1"/>
</dbReference>
<gene>
    <name evidence="7" type="ORF">CDCA_CDCA18G4501</name>
</gene>
<dbReference type="CDD" id="cd13999">
    <property type="entry name" value="STKc_MAP3K-like"/>
    <property type="match status" value="1"/>
</dbReference>
<keyword evidence="3 4" id="KW-0067">ATP-binding</keyword>
<reference evidence="7 8" key="1">
    <citation type="submission" date="2022-07" db="EMBL/GenBank/DDBJ databases">
        <title>Genome-wide signatures of adaptation to extreme environments.</title>
        <authorList>
            <person name="Cho C.H."/>
            <person name="Yoon H.S."/>
        </authorList>
    </citation>
    <scope>NUCLEOTIDE SEQUENCE [LARGE SCALE GENOMIC DNA]</scope>
    <source>
        <strain evidence="7 8">DBV 063 E5</strain>
    </source>
</reference>
<organism evidence="7 8">
    <name type="scientific">Cyanidium caldarium</name>
    <name type="common">Red alga</name>
    <dbReference type="NCBI Taxonomy" id="2771"/>
    <lineage>
        <taxon>Eukaryota</taxon>
        <taxon>Rhodophyta</taxon>
        <taxon>Bangiophyceae</taxon>
        <taxon>Cyanidiales</taxon>
        <taxon>Cyanidiaceae</taxon>
        <taxon>Cyanidium</taxon>
    </lineage>
</organism>
<dbReference type="GO" id="GO:0004674">
    <property type="term" value="F:protein serine/threonine kinase activity"/>
    <property type="evidence" value="ECO:0007669"/>
    <property type="project" value="UniProtKB-KW"/>
</dbReference>
<dbReference type="PANTHER" id="PTHR44329">
    <property type="entry name" value="SERINE/THREONINE-PROTEIN KINASE TNNI3K-RELATED"/>
    <property type="match status" value="1"/>
</dbReference>
<feature type="region of interest" description="Disordered" evidence="5">
    <location>
        <begin position="276"/>
        <end position="339"/>
    </location>
</feature>
<dbReference type="PROSITE" id="PS00108">
    <property type="entry name" value="PROTEIN_KINASE_ST"/>
    <property type="match status" value="1"/>
</dbReference>
<dbReference type="InterPro" id="IPR001245">
    <property type="entry name" value="Ser-Thr/Tyr_kinase_cat_dom"/>
</dbReference>
<feature type="compositionally biased region" description="Basic and acidic residues" evidence="5">
    <location>
        <begin position="296"/>
        <end position="306"/>
    </location>
</feature>
<dbReference type="Proteomes" id="UP001301350">
    <property type="component" value="Unassembled WGS sequence"/>
</dbReference>
<dbReference type="SMART" id="SM00220">
    <property type="entry name" value="S_TKc"/>
    <property type="match status" value="1"/>
</dbReference>
<dbReference type="PROSITE" id="PS00107">
    <property type="entry name" value="PROTEIN_KINASE_ATP"/>
    <property type="match status" value="1"/>
</dbReference>
<sequence>MQRIFEAAGEPVRANPAIPLHRYVAVARRLLEEANRHGAVGEVARQAVLLVRFNSLVLETLPQHPAWRLEQNRALREALRAKAAQVLDDLERFREEAHTSSRALATMRQAFAAVPGDDAVSVSWSAVRVQELEGPPPAPVPPERTNAMESLPPTTAASVAADKPAPQSPDNGTAMTYLQSEDDVQQRLRQVLSRSGTMTELFCRTWNMSAAERHEFIVRGLLAEAGVALNDANYHMASAVLNDYRLVRATPSWNGGGATDEYGSAAVAASGHVPGAAATRDEAASRNAVGPWPISPDKEMNSEEASRTSLATAAAMAGPDEQPAGPDGDTPADGAVANTPPDAAFGEMWLKAWHVGFDDLVVGPKIGSGGYGEVFVGKHGNRLVAIKHLQPVDGVYSPELLRSFREEMILMSGLSHPNIVRFMGACTRPPYLCILTEYVHGGTLYRLLQKRRRRRVDPVTGAFVGGTVVTEFLPWCGIVRLALGVARGMCYLHSQNPVIVHRDLKSPNCLVFSASSPVPVDPSAPVIPEPSTGGTGGPIRHDADFGQADVKLIDFGLSRTQLKSYISTGIAGTPEWMAPEIMRQERVNQGADVFSFGVILWELITGERPWEQLTQTQVVYRVGYLGETLPIPPDTHKALAELVQEAFASNPHERPGFPAIVERLEQLARETAVDATAGEALLRARINGGHAVK</sequence>
<dbReference type="Pfam" id="PF07714">
    <property type="entry name" value="PK_Tyr_Ser-Thr"/>
    <property type="match status" value="1"/>
</dbReference>
<comment type="caution">
    <text evidence="7">The sequence shown here is derived from an EMBL/GenBank/DDBJ whole genome shotgun (WGS) entry which is preliminary data.</text>
</comment>
<evidence type="ECO:0000313" key="8">
    <source>
        <dbReference type="Proteomes" id="UP001301350"/>
    </source>
</evidence>
<evidence type="ECO:0000256" key="4">
    <source>
        <dbReference type="PROSITE-ProRule" id="PRU10141"/>
    </source>
</evidence>
<dbReference type="EMBL" id="JANCYW010000018">
    <property type="protein sequence ID" value="KAK4538476.1"/>
    <property type="molecule type" value="Genomic_DNA"/>
</dbReference>
<dbReference type="InterPro" id="IPR011009">
    <property type="entry name" value="Kinase-like_dom_sf"/>
</dbReference>
<dbReference type="InterPro" id="IPR000719">
    <property type="entry name" value="Prot_kinase_dom"/>
</dbReference>
<dbReference type="GO" id="GO:0005524">
    <property type="term" value="F:ATP binding"/>
    <property type="evidence" value="ECO:0007669"/>
    <property type="project" value="UniProtKB-UniRule"/>
</dbReference>
<keyword evidence="2 4" id="KW-0547">Nucleotide-binding</keyword>
<evidence type="ECO:0000256" key="2">
    <source>
        <dbReference type="ARBA" id="ARBA00022741"/>
    </source>
</evidence>
<evidence type="ECO:0000259" key="6">
    <source>
        <dbReference type="PROSITE" id="PS50011"/>
    </source>
</evidence>
<dbReference type="InterPro" id="IPR017441">
    <property type="entry name" value="Protein_kinase_ATP_BS"/>
</dbReference>
<evidence type="ECO:0000256" key="1">
    <source>
        <dbReference type="ARBA" id="ARBA00022527"/>
    </source>
</evidence>
<accession>A0AAV9J275</accession>
<proteinExistence type="predicted"/>
<dbReference type="InterPro" id="IPR051681">
    <property type="entry name" value="Ser/Thr_Kinases-Pseudokinases"/>
</dbReference>
<keyword evidence="1" id="KW-0723">Serine/threonine-protein kinase</keyword>
<dbReference type="PANTHER" id="PTHR44329:SF298">
    <property type="entry name" value="MIXED LINEAGE KINASE DOMAIN-LIKE PROTEIN"/>
    <property type="match status" value="1"/>
</dbReference>
<evidence type="ECO:0000256" key="3">
    <source>
        <dbReference type="ARBA" id="ARBA00022840"/>
    </source>
</evidence>
<dbReference type="Gene3D" id="1.10.510.10">
    <property type="entry name" value="Transferase(Phosphotransferase) domain 1"/>
    <property type="match status" value="1"/>
</dbReference>
<feature type="domain" description="Protein kinase" evidence="6">
    <location>
        <begin position="360"/>
        <end position="667"/>
    </location>
</feature>
<evidence type="ECO:0000256" key="5">
    <source>
        <dbReference type="SAM" id="MobiDB-lite"/>
    </source>
</evidence>